<dbReference type="EMBL" id="CP039690">
    <property type="protein sequence ID" value="QCI64273.1"/>
    <property type="molecule type" value="Genomic_DNA"/>
</dbReference>
<keyword evidence="1" id="KW-0472">Membrane</keyword>
<reference evidence="2 3" key="1">
    <citation type="submission" date="2019-04" db="EMBL/GenBank/DDBJ databases">
        <title>Phreatobacter aquaticus sp. nov.</title>
        <authorList>
            <person name="Choi A."/>
        </authorList>
    </citation>
    <scope>NUCLEOTIDE SEQUENCE [LARGE SCALE GENOMIC DNA]</scope>
    <source>
        <strain evidence="2 3">KCTC 52518</strain>
    </source>
</reference>
<evidence type="ECO:0000313" key="2">
    <source>
        <dbReference type="EMBL" id="QCI64273.1"/>
    </source>
</evidence>
<dbReference type="KEGG" id="pstg:E8M01_08475"/>
<feature type="transmembrane region" description="Helical" evidence="1">
    <location>
        <begin position="48"/>
        <end position="69"/>
    </location>
</feature>
<gene>
    <name evidence="2" type="ORF">E8M01_08475</name>
</gene>
<protein>
    <submittedName>
        <fullName evidence="2">Uncharacterized protein</fullName>
    </submittedName>
</protein>
<evidence type="ECO:0000256" key="1">
    <source>
        <dbReference type="SAM" id="Phobius"/>
    </source>
</evidence>
<proteinExistence type="predicted"/>
<name>A0A4D7AZS8_9HYPH</name>
<sequence length="79" mass="8041">MAAAADRPIKWTNVTNVVCATVLIACETIGTGAAGGWALAGLLKMGDLAVHVAVGIGSLIGLVATVAFYRSAIRAEPFR</sequence>
<organism evidence="2 3">
    <name type="scientific">Phreatobacter stygius</name>
    <dbReference type="NCBI Taxonomy" id="1940610"/>
    <lineage>
        <taxon>Bacteria</taxon>
        <taxon>Pseudomonadati</taxon>
        <taxon>Pseudomonadota</taxon>
        <taxon>Alphaproteobacteria</taxon>
        <taxon>Hyphomicrobiales</taxon>
        <taxon>Phreatobacteraceae</taxon>
        <taxon>Phreatobacter</taxon>
    </lineage>
</organism>
<keyword evidence="1" id="KW-0812">Transmembrane</keyword>
<evidence type="ECO:0000313" key="3">
    <source>
        <dbReference type="Proteomes" id="UP000298781"/>
    </source>
</evidence>
<dbReference type="PROSITE" id="PS51257">
    <property type="entry name" value="PROKAR_LIPOPROTEIN"/>
    <property type="match status" value="1"/>
</dbReference>
<dbReference type="Proteomes" id="UP000298781">
    <property type="component" value="Chromosome"/>
</dbReference>
<dbReference type="RefSeq" id="WP_136959728.1">
    <property type="nucleotide sequence ID" value="NZ_CP039690.1"/>
</dbReference>
<dbReference type="AlphaFoldDB" id="A0A4D7AZS8"/>
<keyword evidence="1" id="KW-1133">Transmembrane helix</keyword>
<keyword evidence="3" id="KW-1185">Reference proteome</keyword>
<dbReference type="OrthoDB" id="8451445at2"/>
<accession>A0A4D7AZS8</accession>